<accession>A0A2T5FZG1</accession>
<evidence type="ECO:0000313" key="1">
    <source>
        <dbReference type="EMBL" id="PTQ12090.1"/>
    </source>
</evidence>
<name>A0A2T5FZG1_9SPHN</name>
<protein>
    <submittedName>
        <fullName evidence="1">Uncharacterized protein</fullName>
    </submittedName>
</protein>
<evidence type="ECO:0000313" key="2">
    <source>
        <dbReference type="Proteomes" id="UP000244162"/>
    </source>
</evidence>
<sequence>MILGGKIGNLLSFAMTNDTDLPVNWAEILAAADDKSEFPSIMVTPETIAVMSLVDCADQLEAMNQFPMRLALAAKSAHLALQAALTAALAGTANIGAHDDKLAARHLAYLEDRGEGGVERPTSDRVMSFPDLLAKATAGPLPWGDAIQLSTDDALLLDRLARIRHDIEHPKQQIHAIEMAYVFEPLPVAANLVATLIGTVFHHIDRDERQALEHARDRIIAYCLARSTEEEPRSAQASD</sequence>
<organism evidence="1 2">
    <name type="scientific">Sphingomonas oleivorans</name>
    <dbReference type="NCBI Taxonomy" id="1735121"/>
    <lineage>
        <taxon>Bacteria</taxon>
        <taxon>Pseudomonadati</taxon>
        <taxon>Pseudomonadota</taxon>
        <taxon>Alphaproteobacteria</taxon>
        <taxon>Sphingomonadales</taxon>
        <taxon>Sphingomonadaceae</taxon>
        <taxon>Sphingomonas</taxon>
    </lineage>
</organism>
<dbReference type="AlphaFoldDB" id="A0A2T5FZG1"/>
<dbReference type="EMBL" id="NWBU01000005">
    <property type="protein sequence ID" value="PTQ12090.1"/>
    <property type="molecule type" value="Genomic_DNA"/>
</dbReference>
<dbReference type="RefSeq" id="WP_107966954.1">
    <property type="nucleotide sequence ID" value="NZ_NWBU01000005.1"/>
</dbReference>
<gene>
    <name evidence="1" type="ORF">CLG96_05850</name>
</gene>
<proteinExistence type="predicted"/>
<keyword evidence="2" id="KW-1185">Reference proteome</keyword>
<comment type="caution">
    <text evidence="1">The sequence shown here is derived from an EMBL/GenBank/DDBJ whole genome shotgun (WGS) entry which is preliminary data.</text>
</comment>
<dbReference type="Proteomes" id="UP000244162">
    <property type="component" value="Unassembled WGS sequence"/>
</dbReference>
<reference evidence="1 2" key="1">
    <citation type="submission" date="2017-09" db="EMBL/GenBank/DDBJ databases">
        <title>Sphingomonas panjinensis sp.nov., isolated from oil-contaminated soil.</title>
        <authorList>
            <person name="Wang L."/>
            <person name="Chen L."/>
        </authorList>
    </citation>
    <scope>NUCLEOTIDE SEQUENCE [LARGE SCALE GENOMIC DNA]</scope>
    <source>
        <strain evidence="1 2">FW-11</strain>
    </source>
</reference>